<keyword evidence="3" id="KW-0223">Dioxygenase</keyword>
<evidence type="ECO:0000256" key="6">
    <source>
        <dbReference type="PROSITE-ProRule" id="PRU00409"/>
    </source>
</evidence>
<evidence type="ECO:0000313" key="8">
    <source>
        <dbReference type="EMBL" id="MRG97071.1"/>
    </source>
</evidence>
<dbReference type="Proteomes" id="UP000440224">
    <property type="component" value="Unassembled WGS sequence"/>
</dbReference>
<dbReference type="InterPro" id="IPR013815">
    <property type="entry name" value="ATP_grasp_subdomain_1"/>
</dbReference>
<keyword evidence="9" id="KW-1185">Reference proteome</keyword>
<dbReference type="PANTHER" id="PTHR10869">
    <property type="entry name" value="PROLYL 4-HYDROXYLASE ALPHA SUBUNIT"/>
    <property type="match status" value="1"/>
</dbReference>
<dbReference type="Pfam" id="PF08443">
    <property type="entry name" value="RimK"/>
    <property type="match status" value="1"/>
</dbReference>
<dbReference type="Gene3D" id="3.30.470.20">
    <property type="entry name" value="ATP-grasp fold, B domain"/>
    <property type="match status" value="1"/>
</dbReference>
<dbReference type="InterPro" id="IPR011761">
    <property type="entry name" value="ATP-grasp"/>
</dbReference>
<dbReference type="InterPro" id="IPR045054">
    <property type="entry name" value="P4HA-like"/>
</dbReference>
<dbReference type="OrthoDB" id="5484636at2"/>
<dbReference type="GO" id="GO:0005524">
    <property type="term" value="F:ATP binding"/>
    <property type="evidence" value="ECO:0007669"/>
    <property type="project" value="UniProtKB-UniRule"/>
</dbReference>
<dbReference type="InterPro" id="IPR044862">
    <property type="entry name" value="Pro_4_hyd_alph_FE2OG_OXY"/>
</dbReference>
<proteinExistence type="predicted"/>
<evidence type="ECO:0000313" key="9">
    <source>
        <dbReference type="Proteomes" id="UP000440224"/>
    </source>
</evidence>
<evidence type="ECO:0000256" key="5">
    <source>
        <dbReference type="ARBA" id="ARBA00023004"/>
    </source>
</evidence>
<name>A0A6N7Q881_9BACT</name>
<gene>
    <name evidence="8" type="ORF">GF068_34870</name>
</gene>
<protein>
    <recommendedName>
        <fullName evidence="7">ATP-grasp domain-containing protein</fullName>
    </recommendedName>
</protein>
<keyword evidence="2" id="KW-0479">Metal-binding</keyword>
<keyword evidence="6" id="KW-0547">Nucleotide-binding</keyword>
<organism evidence="8 9">
    <name type="scientific">Polyangium spumosum</name>
    <dbReference type="NCBI Taxonomy" id="889282"/>
    <lineage>
        <taxon>Bacteria</taxon>
        <taxon>Pseudomonadati</taxon>
        <taxon>Myxococcota</taxon>
        <taxon>Polyangia</taxon>
        <taxon>Polyangiales</taxon>
        <taxon>Polyangiaceae</taxon>
        <taxon>Polyangium</taxon>
    </lineage>
</organism>
<dbReference type="EMBL" id="WJIE01000015">
    <property type="protein sequence ID" value="MRG97071.1"/>
    <property type="molecule type" value="Genomic_DNA"/>
</dbReference>
<evidence type="ECO:0000256" key="1">
    <source>
        <dbReference type="ARBA" id="ARBA00001961"/>
    </source>
</evidence>
<dbReference type="RefSeq" id="WP_153823861.1">
    <property type="nucleotide sequence ID" value="NZ_WJIE01000015.1"/>
</dbReference>
<dbReference type="SUPFAM" id="SSF56059">
    <property type="entry name" value="Glutathione synthetase ATP-binding domain-like"/>
    <property type="match status" value="1"/>
</dbReference>
<dbReference type="InterPro" id="IPR006620">
    <property type="entry name" value="Pro_4_hyd_alph"/>
</dbReference>
<keyword evidence="6" id="KW-0067">ATP-binding</keyword>
<evidence type="ECO:0000259" key="7">
    <source>
        <dbReference type="PROSITE" id="PS50975"/>
    </source>
</evidence>
<dbReference type="AlphaFoldDB" id="A0A6N7Q881"/>
<dbReference type="GO" id="GO:0005506">
    <property type="term" value="F:iron ion binding"/>
    <property type="evidence" value="ECO:0007669"/>
    <property type="project" value="InterPro"/>
</dbReference>
<dbReference type="Pfam" id="PF13640">
    <property type="entry name" value="2OG-FeII_Oxy_3"/>
    <property type="match status" value="1"/>
</dbReference>
<dbReference type="SMART" id="SM00702">
    <property type="entry name" value="P4Hc"/>
    <property type="match status" value="1"/>
</dbReference>
<evidence type="ECO:0000256" key="3">
    <source>
        <dbReference type="ARBA" id="ARBA00022964"/>
    </source>
</evidence>
<keyword evidence="4" id="KW-0560">Oxidoreductase</keyword>
<dbReference type="PANTHER" id="PTHR10869:SF246">
    <property type="entry name" value="TRANSMEMBRANE PROLYL 4-HYDROXYLASE"/>
    <property type="match status" value="1"/>
</dbReference>
<dbReference type="GO" id="GO:0031418">
    <property type="term" value="F:L-ascorbic acid binding"/>
    <property type="evidence" value="ECO:0007669"/>
    <property type="project" value="InterPro"/>
</dbReference>
<sequence>MNPAPSPLRRLSEAPRLYVQEGFVSDEEVRHVLASYGDREALSRRGLAWTTNETGLSSELPVRQDAVLAAIAARIEATLGFSCALSEPSFRFRRYTRGDAHPPHLDEYKIGEARLVATALVYLTDAESGGETSFPRAEPHPVAVSARLGRLAFWFNHRPDGSVDEAALHQSKTLHEGDKATIAYFVYAPVEAARVTVAVADEAPLGRAHPSRRFVCVTDGAPEATTRVLAEACAARGVSYEEVHAAHFDFTTVEPLSPGTLLFRPSVSLSAIRVEQALWGPGVVTFHREPDGVFRDIGPDYAVLERRGISVPRWIWGNTTNRALLRRYVEDLGGLPIVMKFAGGSGGVGVLRIDSLAGLFSTMDHALASGRMPVLSAYVPDATHFRCVVVGDRVAGYWRNRRDEDDFRTHASDDPADYTTPPAPEILASAVAATAAMDVELGGVDVLEHPSGRHYVLEVNFPCYFARARLVGGQDVGGAMIEWLVQKAERMAGD</sequence>
<evidence type="ECO:0000256" key="2">
    <source>
        <dbReference type="ARBA" id="ARBA00022723"/>
    </source>
</evidence>
<comment type="caution">
    <text evidence="8">The sequence shown here is derived from an EMBL/GenBank/DDBJ whole genome shotgun (WGS) entry which is preliminary data.</text>
</comment>
<keyword evidence="5" id="KW-0408">Iron</keyword>
<dbReference type="InterPro" id="IPR013651">
    <property type="entry name" value="ATP-grasp_RimK-type"/>
</dbReference>
<dbReference type="Gene3D" id="3.30.1490.20">
    <property type="entry name" value="ATP-grasp fold, A domain"/>
    <property type="match status" value="1"/>
</dbReference>
<dbReference type="GO" id="GO:0004656">
    <property type="term" value="F:procollagen-proline 4-dioxygenase activity"/>
    <property type="evidence" value="ECO:0007669"/>
    <property type="project" value="TreeGrafter"/>
</dbReference>
<dbReference type="Gene3D" id="2.60.120.620">
    <property type="entry name" value="q2cbj1_9rhob like domain"/>
    <property type="match status" value="1"/>
</dbReference>
<reference evidence="8 9" key="1">
    <citation type="submission" date="2019-10" db="EMBL/GenBank/DDBJ databases">
        <title>A soil myxobacterium in the family Polyangiaceae.</title>
        <authorList>
            <person name="Li Y."/>
            <person name="Wang J."/>
        </authorList>
    </citation>
    <scope>NUCLEOTIDE SEQUENCE [LARGE SCALE GENOMIC DNA]</scope>
    <source>
        <strain evidence="8 9">DSM 14734</strain>
    </source>
</reference>
<evidence type="ECO:0000256" key="4">
    <source>
        <dbReference type="ARBA" id="ARBA00023002"/>
    </source>
</evidence>
<accession>A0A6N7Q881</accession>
<comment type="cofactor">
    <cofactor evidence="1">
        <name>L-ascorbate</name>
        <dbReference type="ChEBI" id="CHEBI:38290"/>
    </cofactor>
</comment>
<dbReference type="PROSITE" id="PS50975">
    <property type="entry name" value="ATP_GRASP"/>
    <property type="match status" value="1"/>
</dbReference>
<feature type="domain" description="ATP-grasp" evidence="7">
    <location>
        <begin position="301"/>
        <end position="489"/>
    </location>
</feature>